<dbReference type="Pfam" id="PF08719">
    <property type="entry name" value="NADAR"/>
    <property type="match status" value="1"/>
</dbReference>
<evidence type="ECO:0000313" key="4">
    <source>
        <dbReference type="Proteomes" id="UP000298030"/>
    </source>
</evidence>
<evidence type="ECO:0000256" key="1">
    <source>
        <dbReference type="SAM" id="MobiDB-lite"/>
    </source>
</evidence>
<comment type="caution">
    <text evidence="3">The sequence shown here is derived from an EMBL/GenBank/DDBJ whole genome shotgun (WGS) entry which is preliminary data.</text>
</comment>
<feature type="domain" description="NADAR" evidence="2">
    <location>
        <begin position="399"/>
        <end position="529"/>
    </location>
</feature>
<dbReference type="Gene3D" id="1.10.357.40">
    <property type="entry name" value="YbiA-like"/>
    <property type="match status" value="1"/>
</dbReference>
<dbReference type="OrthoDB" id="206452at2759"/>
<protein>
    <recommendedName>
        <fullName evidence="2">NADAR domain-containing protein</fullName>
    </recommendedName>
</protein>
<dbReference type="CDD" id="cd15457">
    <property type="entry name" value="NADAR"/>
    <property type="match status" value="1"/>
</dbReference>
<accession>A0A4Y7SPE9</accession>
<feature type="region of interest" description="Disordered" evidence="1">
    <location>
        <begin position="1"/>
        <end position="218"/>
    </location>
</feature>
<dbReference type="InterPro" id="IPR012816">
    <property type="entry name" value="NADAR"/>
</dbReference>
<dbReference type="STRING" id="71717.A0A4Y7SPE9"/>
<evidence type="ECO:0000313" key="3">
    <source>
        <dbReference type="EMBL" id="TEB23736.1"/>
    </source>
</evidence>
<dbReference type="EMBL" id="QPFP01000074">
    <property type="protein sequence ID" value="TEB23736.1"/>
    <property type="molecule type" value="Genomic_DNA"/>
</dbReference>
<dbReference type="Proteomes" id="UP000298030">
    <property type="component" value="Unassembled WGS sequence"/>
</dbReference>
<gene>
    <name evidence="3" type="ORF">FA13DRAFT_1694147</name>
</gene>
<feature type="compositionally biased region" description="Pro residues" evidence="1">
    <location>
        <begin position="14"/>
        <end position="42"/>
    </location>
</feature>
<keyword evidence="4" id="KW-1185">Reference proteome</keyword>
<feature type="compositionally biased region" description="Gly residues" evidence="1">
    <location>
        <begin position="88"/>
        <end position="97"/>
    </location>
</feature>
<feature type="compositionally biased region" description="Low complexity" evidence="1">
    <location>
        <begin position="337"/>
        <end position="351"/>
    </location>
</feature>
<feature type="region of interest" description="Disordered" evidence="1">
    <location>
        <begin position="332"/>
        <end position="381"/>
    </location>
</feature>
<reference evidence="3 4" key="1">
    <citation type="journal article" date="2019" name="Nat. Ecol. Evol.">
        <title>Megaphylogeny resolves global patterns of mushroom evolution.</title>
        <authorList>
            <person name="Varga T."/>
            <person name="Krizsan K."/>
            <person name="Foldi C."/>
            <person name="Dima B."/>
            <person name="Sanchez-Garcia M."/>
            <person name="Sanchez-Ramirez S."/>
            <person name="Szollosi G.J."/>
            <person name="Szarkandi J.G."/>
            <person name="Papp V."/>
            <person name="Albert L."/>
            <person name="Andreopoulos W."/>
            <person name="Angelini C."/>
            <person name="Antonin V."/>
            <person name="Barry K.W."/>
            <person name="Bougher N.L."/>
            <person name="Buchanan P."/>
            <person name="Buyck B."/>
            <person name="Bense V."/>
            <person name="Catcheside P."/>
            <person name="Chovatia M."/>
            <person name="Cooper J."/>
            <person name="Damon W."/>
            <person name="Desjardin D."/>
            <person name="Finy P."/>
            <person name="Geml J."/>
            <person name="Haridas S."/>
            <person name="Hughes K."/>
            <person name="Justo A."/>
            <person name="Karasinski D."/>
            <person name="Kautmanova I."/>
            <person name="Kiss B."/>
            <person name="Kocsube S."/>
            <person name="Kotiranta H."/>
            <person name="LaButti K.M."/>
            <person name="Lechner B.E."/>
            <person name="Liimatainen K."/>
            <person name="Lipzen A."/>
            <person name="Lukacs Z."/>
            <person name="Mihaltcheva S."/>
            <person name="Morgado L.N."/>
            <person name="Niskanen T."/>
            <person name="Noordeloos M.E."/>
            <person name="Ohm R.A."/>
            <person name="Ortiz-Santana B."/>
            <person name="Ovrebo C."/>
            <person name="Racz N."/>
            <person name="Riley R."/>
            <person name="Savchenko A."/>
            <person name="Shiryaev A."/>
            <person name="Soop K."/>
            <person name="Spirin V."/>
            <person name="Szebenyi C."/>
            <person name="Tomsovsky M."/>
            <person name="Tulloss R.E."/>
            <person name="Uehling J."/>
            <person name="Grigoriev I.V."/>
            <person name="Vagvolgyi C."/>
            <person name="Papp T."/>
            <person name="Martin F.M."/>
            <person name="Miettinen O."/>
            <person name="Hibbett D.S."/>
            <person name="Nagy L.G."/>
        </authorList>
    </citation>
    <scope>NUCLEOTIDE SEQUENCE [LARGE SCALE GENOMIC DNA]</scope>
    <source>
        <strain evidence="3 4">FP101781</strain>
    </source>
</reference>
<name>A0A4Y7SPE9_COPMI</name>
<dbReference type="SUPFAM" id="SSF143990">
    <property type="entry name" value="YbiA-like"/>
    <property type="match status" value="1"/>
</dbReference>
<feature type="compositionally biased region" description="Low complexity" evidence="1">
    <location>
        <begin position="126"/>
        <end position="136"/>
    </location>
</feature>
<evidence type="ECO:0000259" key="2">
    <source>
        <dbReference type="Pfam" id="PF08719"/>
    </source>
</evidence>
<organism evidence="3 4">
    <name type="scientific">Coprinellus micaceus</name>
    <name type="common">Glistening ink-cap mushroom</name>
    <name type="synonym">Coprinus micaceus</name>
    <dbReference type="NCBI Taxonomy" id="71717"/>
    <lineage>
        <taxon>Eukaryota</taxon>
        <taxon>Fungi</taxon>
        <taxon>Dikarya</taxon>
        <taxon>Basidiomycota</taxon>
        <taxon>Agaricomycotina</taxon>
        <taxon>Agaricomycetes</taxon>
        <taxon>Agaricomycetidae</taxon>
        <taxon>Agaricales</taxon>
        <taxon>Agaricineae</taxon>
        <taxon>Psathyrellaceae</taxon>
        <taxon>Coprinellus</taxon>
    </lineage>
</organism>
<dbReference type="AlphaFoldDB" id="A0A4Y7SPE9"/>
<dbReference type="InterPro" id="IPR037238">
    <property type="entry name" value="YbiA-like_sf"/>
</dbReference>
<proteinExistence type="predicted"/>
<feature type="compositionally biased region" description="Polar residues" evidence="1">
    <location>
        <begin position="1"/>
        <end position="11"/>
    </location>
</feature>
<sequence length="535" mass="58210">MGQKSSKQKNQWDVPPPGMFGYPPNPYANPPFIPPGYQPTPGPYAAFPSNAYGQAAMGMPQPQLSWLPQDKGTKKDKSRRSRPQSEQYGGGYAGTGIGLMFPEQNPPQPPRRSSKTSSSTRRRASESAPPSNPRRSGTPFIPPGINMNDDDDSDSSDTTPPPPTHRRTHSVQPGVTGRIDDVLRPLTPPGQAAFGPTGQRPRAPLSNPLPPPPRDLYEMTPYKSLLTLPQTTALLTASYNNAQNQPSANPAPNGVAATTLVIPPGGQGPAAIIPPGAVPPQDGVKRSSSRRGKGVSGLFRALSGKKKTAPHPPPIVAQSGQVQFIPVFVDGQKKPGAAPEASTSTTAAEPHAQPPAEPRRGSVSSTRPPPPPQDDLPPEDATPILFDQVTQNRRYFGFMNHSPHRVMYKNKVYPTATHLHEALKYLPEREDIADEIRATVNVLEVYEHSAKFADYQRQDWAEVFMDKMEEVLVLKFRQHADLREMLVGDTSERPLVYADPLDGFWGLGPSGDGANELGKVLMRVRRRLREEGGLR</sequence>